<accession>A0A448XAB8</accession>
<sequence>MHKYISSLNVLLSCLAYYHSDLLIYQPSEDLRDGGKFFPGPTSQDTSNLRLTTALSFPPPSPPTQRMMSSSYMSPLMSAASTMTPQSSSVATTISISIPSRPLPEGLVLPTARAPLEPITTFGQNQQSLESDKTSIKGSSEGIFGTEASCAASVCATVSLSSSSYMASSVSNGTTPCYAFSTSPKTDASIYAADSLERMKLATLREPDEEGNLFRCAYQVFINIMHVPAFSFPYII</sequence>
<dbReference type="EMBL" id="CAAALY010130550">
    <property type="protein sequence ID" value="VEL32123.1"/>
    <property type="molecule type" value="Genomic_DNA"/>
</dbReference>
<gene>
    <name evidence="1" type="ORF">PXEA_LOCUS25563</name>
</gene>
<evidence type="ECO:0000313" key="2">
    <source>
        <dbReference type="Proteomes" id="UP000784294"/>
    </source>
</evidence>
<keyword evidence="2" id="KW-1185">Reference proteome</keyword>
<dbReference type="Proteomes" id="UP000784294">
    <property type="component" value="Unassembled WGS sequence"/>
</dbReference>
<protein>
    <submittedName>
        <fullName evidence="1">Uncharacterized protein</fullName>
    </submittedName>
</protein>
<comment type="caution">
    <text evidence="1">The sequence shown here is derived from an EMBL/GenBank/DDBJ whole genome shotgun (WGS) entry which is preliminary data.</text>
</comment>
<evidence type="ECO:0000313" key="1">
    <source>
        <dbReference type="EMBL" id="VEL32123.1"/>
    </source>
</evidence>
<name>A0A448XAB8_9PLAT</name>
<proteinExistence type="predicted"/>
<organism evidence="1 2">
    <name type="scientific">Protopolystoma xenopodis</name>
    <dbReference type="NCBI Taxonomy" id="117903"/>
    <lineage>
        <taxon>Eukaryota</taxon>
        <taxon>Metazoa</taxon>
        <taxon>Spiralia</taxon>
        <taxon>Lophotrochozoa</taxon>
        <taxon>Platyhelminthes</taxon>
        <taxon>Monogenea</taxon>
        <taxon>Polyopisthocotylea</taxon>
        <taxon>Polystomatidea</taxon>
        <taxon>Polystomatidae</taxon>
        <taxon>Protopolystoma</taxon>
    </lineage>
</organism>
<reference evidence="1" key="1">
    <citation type="submission" date="2018-11" db="EMBL/GenBank/DDBJ databases">
        <authorList>
            <consortium name="Pathogen Informatics"/>
        </authorList>
    </citation>
    <scope>NUCLEOTIDE SEQUENCE</scope>
</reference>
<dbReference type="AlphaFoldDB" id="A0A448XAB8"/>